<evidence type="ECO:0000313" key="4">
    <source>
        <dbReference type="Proteomes" id="UP001500957"/>
    </source>
</evidence>
<name>A0ABP3RTW8_9ACTN</name>
<evidence type="ECO:0000259" key="2">
    <source>
        <dbReference type="Pfam" id="PF18566"/>
    </source>
</evidence>
<protein>
    <recommendedName>
        <fullName evidence="2">Linalool dehydratase/isomerase domain-containing protein</fullName>
    </recommendedName>
</protein>
<keyword evidence="1" id="KW-0472">Membrane</keyword>
<feature type="domain" description="Linalool dehydratase/isomerase" evidence="2">
    <location>
        <begin position="222"/>
        <end position="503"/>
    </location>
</feature>
<keyword evidence="1" id="KW-0812">Transmembrane</keyword>
<dbReference type="Proteomes" id="UP001500957">
    <property type="component" value="Unassembled WGS sequence"/>
</dbReference>
<evidence type="ECO:0000313" key="3">
    <source>
        <dbReference type="EMBL" id="GAA0616962.1"/>
    </source>
</evidence>
<organism evidence="3 4">
    <name type="scientific">Sporichthya brevicatena</name>
    <dbReference type="NCBI Taxonomy" id="171442"/>
    <lineage>
        <taxon>Bacteria</taxon>
        <taxon>Bacillati</taxon>
        <taxon>Actinomycetota</taxon>
        <taxon>Actinomycetes</taxon>
        <taxon>Sporichthyales</taxon>
        <taxon>Sporichthyaceae</taxon>
        <taxon>Sporichthya</taxon>
    </lineage>
</organism>
<keyword evidence="1" id="KW-1133">Transmembrane helix</keyword>
<dbReference type="InterPro" id="IPR041411">
    <property type="entry name" value="Ldi"/>
</dbReference>
<sequence>MTTLAHPNAEADLLISPRTGGGPVGRARRRRSVAVWVVLCVLGALPSLLDAGAGWQAAGLGMFFPGAGFLAAEGWMVALVLPCLLLMGIAWVAWFGSGMVVAPVIVWLGSAAAAGALVGDTTDAGLPIVAAVTVAGLLGGVVASRAQQRKAVARREARNTVLPAQLDEVNAIRARAIAAPKAPEMSAEQLKGIRYAIRLAMQPKEDWTGFNRVDQFQTSALRYQINQLGWLLALAQSRYAPSHHGELSESQIRLVERYLQKEVCSYWRYERAWGHLRLDADPIVRDNIMLTGYIGLNLALYEGNTGDFRWDAPDALPFAVGKRRIYPHSSLDVRDSLLENYGRHTDDYCLFPCEPNWIYPACNFRGAVTLAGYDRARGTDHWSQLRDAFRAKLEAEFMRPDGTCISLRSEHTGFAVPFPMPDSVLAKELNAVLPELAHRYWALVRHELLPVIDGERRIILDKANVDFGNYTLSDAFALACYHGSAREMGDYEVADLAMARLLDVLEWDETETYFPGRSTLVNATIATDRLLEVDAWRTAITVPTDPKILSGPILGRAGFPEVLVAAARSDGAALDLVLSARTPGEYELHFERLRPTARYRLTSGTAGTGVEVTADAAGTARATAALDIRTELRLTPAP</sequence>
<evidence type="ECO:0000256" key="1">
    <source>
        <dbReference type="SAM" id="Phobius"/>
    </source>
</evidence>
<dbReference type="RefSeq" id="WP_344603976.1">
    <property type="nucleotide sequence ID" value="NZ_BAAAHE010000014.1"/>
</dbReference>
<dbReference type="Pfam" id="PF18566">
    <property type="entry name" value="Ldi"/>
    <property type="match status" value="1"/>
</dbReference>
<feature type="transmembrane region" description="Helical" evidence="1">
    <location>
        <begin position="33"/>
        <end position="55"/>
    </location>
</feature>
<feature type="transmembrane region" description="Helical" evidence="1">
    <location>
        <begin position="75"/>
        <end position="93"/>
    </location>
</feature>
<gene>
    <name evidence="3" type="ORF">GCM10009547_18880</name>
</gene>
<comment type="caution">
    <text evidence="3">The sequence shown here is derived from an EMBL/GenBank/DDBJ whole genome shotgun (WGS) entry which is preliminary data.</text>
</comment>
<feature type="transmembrane region" description="Helical" evidence="1">
    <location>
        <begin position="124"/>
        <end position="144"/>
    </location>
</feature>
<reference evidence="4" key="1">
    <citation type="journal article" date="2019" name="Int. J. Syst. Evol. Microbiol.">
        <title>The Global Catalogue of Microorganisms (GCM) 10K type strain sequencing project: providing services to taxonomists for standard genome sequencing and annotation.</title>
        <authorList>
            <consortium name="The Broad Institute Genomics Platform"/>
            <consortium name="The Broad Institute Genome Sequencing Center for Infectious Disease"/>
            <person name="Wu L."/>
            <person name="Ma J."/>
        </authorList>
    </citation>
    <scope>NUCLEOTIDE SEQUENCE [LARGE SCALE GENOMIC DNA]</scope>
    <source>
        <strain evidence="4">JCM 10671</strain>
    </source>
</reference>
<proteinExistence type="predicted"/>
<accession>A0ABP3RTW8</accession>
<feature type="transmembrane region" description="Helical" evidence="1">
    <location>
        <begin position="100"/>
        <end position="118"/>
    </location>
</feature>
<keyword evidence="4" id="KW-1185">Reference proteome</keyword>
<dbReference type="EMBL" id="BAAAHE010000014">
    <property type="protein sequence ID" value="GAA0616962.1"/>
    <property type="molecule type" value="Genomic_DNA"/>
</dbReference>